<dbReference type="Pfam" id="PF14392">
    <property type="entry name" value="zf-CCHC_4"/>
    <property type="match status" value="1"/>
</dbReference>
<dbReference type="Pfam" id="PF00078">
    <property type="entry name" value="RVT_1"/>
    <property type="match status" value="1"/>
</dbReference>
<dbReference type="GO" id="GO:0008270">
    <property type="term" value="F:zinc ion binding"/>
    <property type="evidence" value="ECO:0007669"/>
    <property type="project" value="UniProtKB-KW"/>
</dbReference>
<dbReference type="Gene3D" id="3.60.10.10">
    <property type="entry name" value="Endonuclease/exonuclease/phosphatase"/>
    <property type="match status" value="1"/>
</dbReference>
<dbReference type="EMBL" id="JBDFQZ010000011">
    <property type="protein sequence ID" value="KAK9677866.1"/>
    <property type="molecule type" value="Genomic_DNA"/>
</dbReference>
<evidence type="ECO:0000259" key="4">
    <source>
        <dbReference type="PROSITE" id="PS50878"/>
    </source>
</evidence>
<dbReference type="InterPro" id="IPR005135">
    <property type="entry name" value="Endo/exonuclease/phosphatase"/>
</dbReference>
<sequence length="1520" mass="172276">MSTDKGKRPMHAEREVVDWSESGRDSSEKDDSLVLIGRLWSNRSVSPKAAMETMQTLWATKSKVEANVLDVTNKTFLFRFADFRDKEKVLDGQSWHFDRYVWCFNEPNPNEKLSEVSLFHVPIWARVYDLPMQGRSSADNIRKIGNKIGRVSTFSVKYERLPIFCYGCGILGHGEKNCEHGPYEEGMMEFDGSIRASPLKTGKRDYEITKKRICKLEDRFENSSPNQEQELVDNLDTSALKDPEAIRELGKGGEQLGGLVIAGQLQGTGERGAEEGKGAGGKGFHHHTDGLLVQNIGEGERGKENDEGCQEVHELGLGSEVRHLNATISEMMECDYGVGGPEELSGSSRRSGHKGWRKVHREKTNTDACSINLPVGGKRGREMDPEFIDEDVGGGGKRANISDVSNYISAEVVNGLRDLLRREAPAAVFLCETKLSSREMDRVKEKLEDYGGLAVDCAGRSGGVAFLWRKDVKCELRSMAQHYMDFTVHIGDNPWRFTGFYGWPEVHNHHLSWELLRLLVGQSDDPWACMGDFNEVLFVTKMRGGIRSQRQMSDFHEAIDDCGLRDLPLVGYEYTYDNGQAEAANRQSRIDRAFGSEGWHERFPRAKLINLEREWSDHHPIKLLLEGGGGYMLRKERLFRFEQIWVEEEGCEDVVRSTWGRGGLKEWKGNSFGWVFKELQMKRRRLKKLTEGGRSVQQVKERKKLVAEIAHLRSRVLWLNEGDKNTKFFRKRATQRQRKNRISQLTDGEGRTWTDEDGVEQVANSYFHELFRSGGPREINTALMGVDQRVTEEMNEGLRREYSSGETYWHIVGPAVTKAVLHVLRGGPLPEGINHTFIVLIPKKKAPVFYKLISKVLANRLKKFLGEIISENQSAFTPGRLITDNILNTRSGDGNLALKLDMAKAYDRVEWNWSDRVMRCVESVSFSVLINGRLRQGDPLSPYLFILCVEALSGLIRRAMENDSIRGVRVTAHAPAVSHLLFADDCIIFARAKTEEAAEIKAKISLEKTTVSFSAATKDAKKREIAVLLGVTLVEVQDKYLGLPTVIGRDKLWKRAGREIMIKAVAQSIPTYAMRERKIHWIAWEKLCLPKKCGGLGFRDYNMLNTSVDSLAARVIKDAARGHNPSYTWRGIWEAKWVLEKGLRRRIGDGETTSIWKDVWLTSTTTGRLVKDLLRPDGGGWDIDKVRSCLLSFEADNVASIRLSPRRPPDQCVKSAYKAITEITYGEEPSSSRVEVGLWSSIWKINTLPREALPTRARLASRIGNCDSLCPRCGVRDETDLHLFRDCGWVMSEVGELRLSDWDERVEFMTTCWWIWRARNEWVFEGRAYTSWEVLERVKSLLYEMTCAANENRVGNKGMSNVTATEGFNWMRPTVGGRGVGLGAVARSSTGEVAWSCVRQYETVMEALMAEAQAVYHGVEEAIRAGFKRVVFESDCLLVVQALKDGGSGLSCFSLIIDDILNLCNFFDEYSWSYVRRDGNKVAHELARLQPWEIGRRMWLSRVPESIIHLVTVDNQLMEC</sequence>
<keyword evidence="1" id="KW-0863">Zinc-finger</keyword>
<dbReference type="PANTHER" id="PTHR46890:SF48">
    <property type="entry name" value="RNA-DIRECTED DNA POLYMERASE"/>
    <property type="match status" value="1"/>
</dbReference>
<name>A0AAW1HNK8_SAPOF</name>
<dbReference type="InterPro" id="IPR052343">
    <property type="entry name" value="Retrotransposon-Effector_Assoc"/>
</dbReference>
<dbReference type="InterPro" id="IPR002156">
    <property type="entry name" value="RNaseH_domain"/>
</dbReference>
<feature type="domain" description="CCHC-type" evidence="3">
    <location>
        <begin position="165"/>
        <end position="178"/>
    </location>
</feature>
<proteinExistence type="predicted"/>
<reference evidence="5" key="1">
    <citation type="submission" date="2024-03" db="EMBL/GenBank/DDBJ databases">
        <title>WGS assembly of Saponaria officinalis var. Norfolk2.</title>
        <authorList>
            <person name="Jenkins J."/>
            <person name="Shu S."/>
            <person name="Grimwood J."/>
            <person name="Barry K."/>
            <person name="Goodstein D."/>
            <person name="Schmutz J."/>
            <person name="Leebens-Mack J."/>
            <person name="Osbourn A."/>
        </authorList>
    </citation>
    <scope>NUCLEOTIDE SEQUENCE [LARGE SCALE GENOMIC DNA]</scope>
    <source>
        <strain evidence="5">JIC</strain>
    </source>
</reference>
<dbReference type="Proteomes" id="UP001443914">
    <property type="component" value="Unassembled WGS sequence"/>
</dbReference>
<evidence type="ECO:0000313" key="6">
    <source>
        <dbReference type="Proteomes" id="UP001443914"/>
    </source>
</evidence>
<dbReference type="InterPro" id="IPR001878">
    <property type="entry name" value="Znf_CCHC"/>
</dbReference>
<dbReference type="CDD" id="cd01650">
    <property type="entry name" value="RT_nLTR_like"/>
    <property type="match status" value="1"/>
</dbReference>
<evidence type="ECO:0000256" key="1">
    <source>
        <dbReference type="PROSITE-ProRule" id="PRU00047"/>
    </source>
</evidence>
<feature type="region of interest" description="Disordered" evidence="2">
    <location>
        <begin position="1"/>
        <end position="28"/>
    </location>
</feature>
<dbReference type="InterPro" id="IPR012337">
    <property type="entry name" value="RNaseH-like_sf"/>
</dbReference>
<accession>A0AAW1HNK8</accession>
<dbReference type="PROSITE" id="PS50158">
    <property type="entry name" value="ZF_CCHC"/>
    <property type="match status" value="1"/>
</dbReference>
<evidence type="ECO:0000259" key="3">
    <source>
        <dbReference type="PROSITE" id="PS50158"/>
    </source>
</evidence>
<feature type="domain" description="Reverse transcriptase" evidence="4">
    <location>
        <begin position="822"/>
        <end position="1033"/>
    </location>
</feature>
<dbReference type="PROSITE" id="PS50878">
    <property type="entry name" value="RT_POL"/>
    <property type="match status" value="1"/>
</dbReference>
<feature type="compositionally biased region" description="Basic residues" evidence="2">
    <location>
        <begin position="350"/>
        <end position="361"/>
    </location>
</feature>
<comment type="caution">
    <text evidence="5">The sequence shown here is derived from an EMBL/GenBank/DDBJ whole genome shotgun (WGS) entry which is preliminary data.</text>
</comment>
<dbReference type="InterPro" id="IPR025836">
    <property type="entry name" value="Zn_knuckle_CX2CX4HX4C"/>
</dbReference>
<organism evidence="5 6">
    <name type="scientific">Saponaria officinalis</name>
    <name type="common">Common soapwort</name>
    <name type="synonym">Lychnis saponaria</name>
    <dbReference type="NCBI Taxonomy" id="3572"/>
    <lineage>
        <taxon>Eukaryota</taxon>
        <taxon>Viridiplantae</taxon>
        <taxon>Streptophyta</taxon>
        <taxon>Embryophyta</taxon>
        <taxon>Tracheophyta</taxon>
        <taxon>Spermatophyta</taxon>
        <taxon>Magnoliopsida</taxon>
        <taxon>eudicotyledons</taxon>
        <taxon>Gunneridae</taxon>
        <taxon>Pentapetalae</taxon>
        <taxon>Caryophyllales</taxon>
        <taxon>Caryophyllaceae</taxon>
        <taxon>Caryophylleae</taxon>
        <taxon>Saponaria</taxon>
    </lineage>
</organism>
<dbReference type="InterPro" id="IPR000477">
    <property type="entry name" value="RT_dom"/>
</dbReference>
<dbReference type="Pfam" id="PF13456">
    <property type="entry name" value="RVT_3"/>
    <property type="match status" value="1"/>
</dbReference>
<dbReference type="Gene3D" id="3.30.420.10">
    <property type="entry name" value="Ribonuclease H-like superfamily/Ribonuclease H"/>
    <property type="match status" value="1"/>
</dbReference>
<dbReference type="InterPro" id="IPR036397">
    <property type="entry name" value="RNaseH_sf"/>
</dbReference>
<dbReference type="Pfam" id="PF03372">
    <property type="entry name" value="Exo_endo_phos"/>
    <property type="match status" value="1"/>
</dbReference>
<protein>
    <recommendedName>
        <fullName evidence="7">Reverse transcriptase</fullName>
    </recommendedName>
</protein>
<dbReference type="PANTHER" id="PTHR46890">
    <property type="entry name" value="NON-LTR RETROLELEMENT REVERSE TRANSCRIPTASE-LIKE PROTEIN-RELATED"/>
    <property type="match status" value="1"/>
</dbReference>
<keyword evidence="6" id="KW-1185">Reference proteome</keyword>
<keyword evidence="1" id="KW-0479">Metal-binding</keyword>
<dbReference type="CDD" id="cd06222">
    <property type="entry name" value="RNase_H_like"/>
    <property type="match status" value="1"/>
</dbReference>
<evidence type="ECO:0008006" key="7">
    <source>
        <dbReference type="Google" id="ProtNLM"/>
    </source>
</evidence>
<evidence type="ECO:0000313" key="5">
    <source>
        <dbReference type="EMBL" id="KAK9677866.1"/>
    </source>
</evidence>
<keyword evidence="1" id="KW-0862">Zinc</keyword>
<dbReference type="GO" id="GO:0003676">
    <property type="term" value="F:nucleic acid binding"/>
    <property type="evidence" value="ECO:0007669"/>
    <property type="project" value="InterPro"/>
</dbReference>
<gene>
    <name evidence="5" type="ORF">RND81_11G172600</name>
</gene>
<feature type="region of interest" description="Disordered" evidence="2">
    <location>
        <begin position="339"/>
        <end position="361"/>
    </location>
</feature>
<dbReference type="SUPFAM" id="SSF56219">
    <property type="entry name" value="DNase I-like"/>
    <property type="match status" value="1"/>
</dbReference>
<dbReference type="GO" id="GO:0004523">
    <property type="term" value="F:RNA-DNA hybrid ribonuclease activity"/>
    <property type="evidence" value="ECO:0007669"/>
    <property type="project" value="InterPro"/>
</dbReference>
<dbReference type="InterPro" id="IPR044730">
    <property type="entry name" value="RNase_H-like_dom_plant"/>
</dbReference>
<dbReference type="SUPFAM" id="SSF53098">
    <property type="entry name" value="Ribonuclease H-like"/>
    <property type="match status" value="1"/>
</dbReference>
<evidence type="ECO:0000256" key="2">
    <source>
        <dbReference type="SAM" id="MobiDB-lite"/>
    </source>
</evidence>
<dbReference type="InterPro" id="IPR036691">
    <property type="entry name" value="Endo/exonu/phosph_ase_sf"/>
</dbReference>
<feature type="region of interest" description="Disordered" evidence="2">
    <location>
        <begin position="268"/>
        <end position="287"/>
    </location>
</feature>